<evidence type="ECO:0000256" key="5">
    <source>
        <dbReference type="ARBA" id="ARBA00022801"/>
    </source>
</evidence>
<feature type="chain" id="PRO_5012706259" description="beta-glucosidase" evidence="7">
    <location>
        <begin position="22"/>
        <end position="815"/>
    </location>
</feature>
<reference evidence="9 10" key="1">
    <citation type="journal article" date="2016" name="Mol. Biol. Evol.">
        <title>Genome-Wide Survey of Gut Fungi (Harpellales) Reveals the First Horizontally Transferred Ubiquitin Gene from a Mosquito Host.</title>
        <authorList>
            <person name="Wang Y."/>
            <person name="White M.M."/>
            <person name="Kvist S."/>
            <person name="Moncalvo J.M."/>
        </authorList>
    </citation>
    <scope>NUCLEOTIDE SEQUENCE [LARGE SCALE GENOMIC DNA]</scope>
    <source>
        <strain evidence="9 10">ALG-7-W6</strain>
    </source>
</reference>
<dbReference type="InterPro" id="IPR001764">
    <property type="entry name" value="Glyco_hydro_3_N"/>
</dbReference>
<dbReference type="GO" id="GO:0008422">
    <property type="term" value="F:beta-glucosidase activity"/>
    <property type="evidence" value="ECO:0007669"/>
    <property type="project" value="UniProtKB-EC"/>
</dbReference>
<organism evidence="9 10">
    <name type="scientific">Smittium mucronatum</name>
    <dbReference type="NCBI Taxonomy" id="133383"/>
    <lineage>
        <taxon>Eukaryota</taxon>
        <taxon>Fungi</taxon>
        <taxon>Fungi incertae sedis</taxon>
        <taxon>Zoopagomycota</taxon>
        <taxon>Kickxellomycotina</taxon>
        <taxon>Harpellomycetes</taxon>
        <taxon>Harpellales</taxon>
        <taxon>Legeriomycetaceae</taxon>
        <taxon>Smittium</taxon>
    </lineage>
</organism>
<comment type="catalytic activity">
    <reaction evidence="1">
        <text>Hydrolysis of terminal, non-reducing beta-D-glucosyl residues with release of beta-D-glucose.</text>
        <dbReference type="EC" id="3.2.1.21"/>
    </reaction>
</comment>
<dbReference type="Proteomes" id="UP000187455">
    <property type="component" value="Unassembled WGS sequence"/>
</dbReference>
<dbReference type="GO" id="GO:0009251">
    <property type="term" value="P:glucan catabolic process"/>
    <property type="evidence" value="ECO:0007669"/>
    <property type="project" value="TreeGrafter"/>
</dbReference>
<evidence type="ECO:0000259" key="8">
    <source>
        <dbReference type="SMART" id="SM01217"/>
    </source>
</evidence>
<keyword evidence="10" id="KW-1185">Reference proteome</keyword>
<evidence type="ECO:0000256" key="3">
    <source>
        <dbReference type="ARBA" id="ARBA00012744"/>
    </source>
</evidence>
<dbReference type="InterPro" id="IPR013783">
    <property type="entry name" value="Ig-like_fold"/>
</dbReference>
<evidence type="ECO:0000256" key="6">
    <source>
        <dbReference type="ARBA" id="ARBA00023295"/>
    </source>
</evidence>
<dbReference type="InterPro" id="IPR017853">
    <property type="entry name" value="GH"/>
</dbReference>
<dbReference type="Gene3D" id="3.20.20.300">
    <property type="entry name" value="Glycoside hydrolase, family 3, N-terminal domain"/>
    <property type="match status" value="1"/>
</dbReference>
<dbReference type="SMART" id="SM01217">
    <property type="entry name" value="Fn3_like"/>
    <property type="match status" value="1"/>
</dbReference>
<dbReference type="Pfam" id="PF14310">
    <property type="entry name" value="Fn3-like"/>
    <property type="match status" value="1"/>
</dbReference>
<dbReference type="SUPFAM" id="SSF52279">
    <property type="entry name" value="Beta-D-glucan exohydrolase, C-terminal domain"/>
    <property type="match status" value="1"/>
</dbReference>
<evidence type="ECO:0000256" key="4">
    <source>
        <dbReference type="ARBA" id="ARBA00022729"/>
    </source>
</evidence>
<dbReference type="SUPFAM" id="SSF51445">
    <property type="entry name" value="(Trans)glycosidases"/>
    <property type="match status" value="1"/>
</dbReference>
<keyword evidence="4 7" id="KW-0732">Signal</keyword>
<evidence type="ECO:0000256" key="7">
    <source>
        <dbReference type="SAM" id="SignalP"/>
    </source>
</evidence>
<dbReference type="InterPro" id="IPR002772">
    <property type="entry name" value="Glyco_hydro_3_C"/>
</dbReference>
<feature type="signal peptide" evidence="7">
    <location>
        <begin position="1"/>
        <end position="21"/>
    </location>
</feature>
<proteinExistence type="inferred from homology"/>
<dbReference type="InterPro" id="IPR036962">
    <property type="entry name" value="Glyco_hydro_3_N_sf"/>
</dbReference>
<evidence type="ECO:0000313" key="9">
    <source>
        <dbReference type="EMBL" id="OLY80826.1"/>
    </source>
</evidence>
<dbReference type="Pfam" id="PF01915">
    <property type="entry name" value="Glyco_hydro_3_C"/>
    <property type="match status" value="1"/>
</dbReference>
<dbReference type="Pfam" id="PF00933">
    <property type="entry name" value="Glyco_hydro_3"/>
    <property type="match status" value="1"/>
</dbReference>
<dbReference type="PANTHER" id="PTHR30620:SF16">
    <property type="entry name" value="LYSOSOMAL BETA GLUCOSIDASE"/>
    <property type="match status" value="1"/>
</dbReference>
<evidence type="ECO:0000313" key="10">
    <source>
        <dbReference type="Proteomes" id="UP000187455"/>
    </source>
</evidence>
<dbReference type="EC" id="3.2.1.21" evidence="3"/>
<keyword evidence="5" id="KW-0378">Hydrolase</keyword>
<evidence type="ECO:0000256" key="1">
    <source>
        <dbReference type="ARBA" id="ARBA00000448"/>
    </source>
</evidence>
<dbReference type="InterPro" id="IPR036881">
    <property type="entry name" value="Glyco_hydro_3_C_sf"/>
</dbReference>
<evidence type="ECO:0000256" key="2">
    <source>
        <dbReference type="ARBA" id="ARBA00005336"/>
    </source>
</evidence>
<dbReference type="STRING" id="133383.A0A1R0GV86"/>
<dbReference type="Gene3D" id="2.60.40.10">
    <property type="entry name" value="Immunoglobulins"/>
    <property type="match status" value="1"/>
</dbReference>
<comment type="caution">
    <text evidence="9">The sequence shown here is derived from an EMBL/GenBank/DDBJ whole genome shotgun (WGS) entry which is preliminary data.</text>
</comment>
<dbReference type="Gene3D" id="3.40.50.1700">
    <property type="entry name" value="Glycoside hydrolase family 3 C-terminal domain"/>
    <property type="match status" value="1"/>
</dbReference>
<sequence length="815" mass="89586">MKCSTLFYYLAAASSASLTLAANSTLLNIDVGSQPVIDVVDVRKQNGVVCLPNFFPLQDYDPMRPASVPTYSLPQYDESVDIGPSATLDADVQALLDSLTLEEKAGQLVQLEIGQFLGCDGLINITAAEIMIDKWKIGSVLEAPQNQGGRWDINSPQRFANFTNTMQSIALRMGSKIPLIWGVDTIRGANYIKGATIFPAPVNTAATFNPVNAYNAGRVGAKDTRAAGVHWAFSPLAGINRNKLWSRNFENFGEDPYLVGEMVYHDIKGLQGDYKNDRSRVAACVKHFIAYTAPTNGKDRDHPNIPWNVLMEYFVPPFKRAIDGGSATVMEDYGLLNGQNTVLSEKILVDLLRNELGFKGMLVTDWGEVNSQWNQYHSAFDVEDSVYQTLNKSSIDMSMTADDILYANSTMNLVNAGKISIDRVNESVGRILQLKKDLGLFSQPYSDTSLIDTVGSKQDVDLARNSALESLVLLKNDKQVLPLNTTENVLFVGPAFNSINYIAGAWAIHWQGTNAYEGDTVYDGYGESVMAGVSNVTGLTPTYIQAYNISGYRADGYDDVVKAARGADKVVFFLGEKPSAEGLGNIDTLRMAQDQYDLVESVYKNTETPIVLALVQNRPFSLGKLSSYASGIINVGLPGPYGGIPVAEVLYGQYSPSGRMPYTYPKMDYQASTQYYTPIWNEYDPEFAFGQGMGYNNITYSNITVSNTDLVSGSPISVSITATNNGVWEQSEPVLMFTTQITRRGYSPELYRLRAFDKQKIAPGASVTYNFNLTAEEMSFINVDLQRVISEGPVMITMNAFNQNSKSITINLHES</sequence>
<feature type="domain" description="Fibronectin type III-like" evidence="8">
    <location>
        <begin position="732"/>
        <end position="800"/>
    </location>
</feature>
<dbReference type="PRINTS" id="PR00133">
    <property type="entry name" value="GLHYDRLASE3"/>
</dbReference>
<name>A0A1R0GV86_9FUNG</name>
<dbReference type="PANTHER" id="PTHR30620">
    <property type="entry name" value="PERIPLASMIC BETA-GLUCOSIDASE-RELATED"/>
    <property type="match status" value="1"/>
</dbReference>
<comment type="similarity">
    <text evidence="2">Belongs to the glycosyl hydrolase 3 family.</text>
</comment>
<keyword evidence="6" id="KW-0326">Glycosidase</keyword>
<gene>
    <name evidence="9" type="ORF">AYI68_g5072</name>
</gene>
<accession>A0A1R0GV86</accession>
<dbReference type="InterPro" id="IPR026891">
    <property type="entry name" value="Fn3-like"/>
</dbReference>
<dbReference type="InterPro" id="IPR051915">
    <property type="entry name" value="Cellulose_Degrad_GH3"/>
</dbReference>
<dbReference type="EMBL" id="LSSL01003093">
    <property type="protein sequence ID" value="OLY80826.1"/>
    <property type="molecule type" value="Genomic_DNA"/>
</dbReference>
<dbReference type="AlphaFoldDB" id="A0A1R0GV86"/>
<protein>
    <recommendedName>
        <fullName evidence="3">beta-glucosidase</fullName>
        <ecNumber evidence="3">3.2.1.21</ecNumber>
    </recommendedName>
</protein>
<dbReference type="OrthoDB" id="416222at2759"/>